<dbReference type="RefSeq" id="WP_347922943.1">
    <property type="nucleotide sequence ID" value="NZ_CP157199.1"/>
</dbReference>
<feature type="domain" description="Secretion system C-terminal sorting" evidence="3">
    <location>
        <begin position="410"/>
        <end position="477"/>
    </location>
</feature>
<dbReference type="Gene3D" id="2.120.10.80">
    <property type="entry name" value="Kelch-type beta propeller"/>
    <property type="match status" value="1"/>
</dbReference>
<dbReference type="PANTHER" id="PTHR36220">
    <property type="entry name" value="UNNAMED PRODUCT"/>
    <property type="match status" value="1"/>
</dbReference>
<reference evidence="4" key="1">
    <citation type="submission" date="2024-05" db="EMBL/GenBank/DDBJ databases">
        <title>Pontimicrobium maritimus sp. nov., isolated form sea water.</title>
        <authorList>
            <person name="Muhammad N."/>
            <person name="Vuong T.Q."/>
            <person name="Han H.L."/>
            <person name="Kim S.-G."/>
        </authorList>
    </citation>
    <scope>NUCLEOTIDE SEQUENCE</scope>
    <source>
        <strain evidence="4">SW4</strain>
    </source>
</reference>
<keyword evidence="1 2" id="KW-0732">Signal</keyword>
<evidence type="ECO:0000256" key="1">
    <source>
        <dbReference type="ARBA" id="ARBA00022729"/>
    </source>
</evidence>
<feature type="chain" id="PRO_5043627253" evidence="2">
    <location>
        <begin position="23"/>
        <end position="479"/>
    </location>
</feature>
<organism evidence="4">
    <name type="scientific">Pontimicrobium sp. SW4</name>
    <dbReference type="NCBI Taxonomy" id="3153519"/>
    <lineage>
        <taxon>Bacteria</taxon>
        <taxon>Pseudomonadati</taxon>
        <taxon>Bacteroidota</taxon>
        <taxon>Flavobacteriia</taxon>
        <taxon>Flavobacteriales</taxon>
        <taxon>Flavobacteriaceae</taxon>
        <taxon>Pontimicrobium</taxon>
    </lineage>
</organism>
<evidence type="ECO:0000256" key="2">
    <source>
        <dbReference type="SAM" id="SignalP"/>
    </source>
</evidence>
<feature type="signal peptide" evidence="2">
    <location>
        <begin position="1"/>
        <end position="22"/>
    </location>
</feature>
<dbReference type="NCBIfam" id="TIGR04183">
    <property type="entry name" value="Por_Secre_tail"/>
    <property type="match status" value="1"/>
</dbReference>
<sequence length="479" mass="49024">MKKQLQLLVFILPLAIFSQTQLGINIDGENWEDRFGSSASISGDGTVVAIGASNNGGNGAASGHVRVFQFSGGAWLQLGSDIDGEAPSDQSGRAVSLSNDGFTVAIGTPFNDGNGTKSGHVRVYQFSGGSWSQLGVDIDGVSDSSSGDSISMSGDGTIVAIGANSDDGNGTNSGHVRVYQYNGGTWSKLGGDIDGETAGDLSGASVSLSNDGSTVVIGALYNDGNGIDAGHVRIYRYSGGTWSQLGDDIDGEAANDRSGSVSISSDGNIVAVGSFLNDGNGNASGSVRVFQYSGGSWSQLGGDIDGEAADSRLGEFVAISANGSIVATGAPSGDNYVQVFQYIGGVWSKAGSNIDVNASSAGTSVSLSNDGSKVAFGAPSNLGGKGSAYVFDVSGVILSSNEYVLSKFSMYPNPVKSQFNIELKDGLELQKANVYNNLGQLVATETKPVIRASNFADGLYYVEIITNKGKATKKIAVKK</sequence>
<gene>
    <name evidence="4" type="ORF">ABGB03_12675</name>
</gene>
<accession>A0AAU7BRF6</accession>
<proteinExistence type="predicted"/>
<dbReference type="SUPFAM" id="SSF50965">
    <property type="entry name" value="Galactose oxidase, central domain"/>
    <property type="match status" value="2"/>
</dbReference>
<protein>
    <submittedName>
        <fullName evidence="4">T9SS type A sorting domain-containing protein</fullName>
    </submittedName>
</protein>
<dbReference type="PANTHER" id="PTHR36220:SF1">
    <property type="entry name" value="GAMMA TUBULIN COMPLEX COMPONENT C-TERMINAL DOMAIN-CONTAINING PROTEIN"/>
    <property type="match status" value="1"/>
</dbReference>
<dbReference type="InterPro" id="IPR015915">
    <property type="entry name" value="Kelch-typ_b-propeller"/>
</dbReference>
<dbReference type="InterPro" id="IPR011043">
    <property type="entry name" value="Gal_Oxase/kelch_b-propeller"/>
</dbReference>
<evidence type="ECO:0000259" key="3">
    <source>
        <dbReference type="Pfam" id="PF18962"/>
    </source>
</evidence>
<dbReference type="InterPro" id="IPR026444">
    <property type="entry name" value="Secre_tail"/>
</dbReference>
<dbReference type="Pfam" id="PF18962">
    <property type="entry name" value="Por_Secre_tail"/>
    <property type="match status" value="1"/>
</dbReference>
<evidence type="ECO:0000313" key="4">
    <source>
        <dbReference type="EMBL" id="XBG60713.1"/>
    </source>
</evidence>
<name>A0AAU7BRF6_9FLAO</name>
<dbReference type="EMBL" id="CP157199">
    <property type="protein sequence ID" value="XBG60713.1"/>
    <property type="molecule type" value="Genomic_DNA"/>
</dbReference>
<dbReference type="AlphaFoldDB" id="A0AAU7BRF6"/>